<evidence type="ECO:0000256" key="4">
    <source>
        <dbReference type="ARBA" id="ARBA00023200"/>
    </source>
</evidence>
<protein>
    <recommendedName>
        <fullName evidence="6">Rhabdovirus nucleocapsid domain-containing protein</fullName>
    </recommendedName>
</protein>
<sequence length="298" mass="33669">MAGLFRANIRHLHEALEIPAAAQARPRLEIRAQEVADRRDRLQNRTALLSLLEIIVQELNSDWIANGRLVGKLGHKISPLNLSEVTEFENGGDLHGTKEIIHKDLLAGGLLLIYRCIRIPSGGYEHDFLTTLMTRAKVVFPKSPYLNLIISRNNYQSWDQDPGLRIIVAALDTFLVKFPNHPQSKLRMGTIPSRWRDCSALKSIYEIIERYTLDKLIVLLSCYSQPDGYFPYMADFGFVSRSPSSTTSNPAIHLFISTLFACLGDKRDYNSRFSPCPAPTGVVDNAFIMAYAFTKDKR</sequence>
<dbReference type="InterPro" id="IPR000448">
    <property type="entry name" value="Rhabdo_ncapsid"/>
</dbReference>
<proteinExistence type="predicted"/>
<dbReference type="Gene3D" id="1.10.3610.10">
    <property type="entry name" value="Nucleoprotein"/>
    <property type="match status" value="1"/>
</dbReference>
<dbReference type="EMBL" id="JAWJWF010000045">
    <property type="protein sequence ID" value="KAK6627675.1"/>
    <property type="molecule type" value="Genomic_DNA"/>
</dbReference>
<feature type="domain" description="Rhabdovirus nucleocapsid" evidence="6">
    <location>
        <begin position="225"/>
        <end position="294"/>
    </location>
</feature>
<feature type="domain" description="Rhabdovirus nucleocapsid" evidence="6">
    <location>
        <begin position="49"/>
        <end position="210"/>
    </location>
</feature>
<evidence type="ECO:0000313" key="7">
    <source>
        <dbReference type="EMBL" id="KAK6627675.1"/>
    </source>
</evidence>
<dbReference type="InterPro" id="IPR023330">
    <property type="entry name" value="Rhabdovirus_ncapsid_N"/>
</dbReference>
<dbReference type="InterPro" id="IPR023331">
    <property type="entry name" value="Rhabdovirus_ncapsid_C"/>
</dbReference>
<evidence type="ECO:0000256" key="1">
    <source>
        <dbReference type="ARBA" id="ARBA00004192"/>
    </source>
</evidence>
<dbReference type="SUPFAM" id="SSF140809">
    <property type="entry name" value="Rhabdovirus nucleoprotein-like"/>
    <property type="match status" value="1"/>
</dbReference>
<reference evidence="7 8" key="1">
    <citation type="submission" date="2023-09" db="EMBL/GenBank/DDBJ databases">
        <title>Genomes of two closely related lineages of the louse Polyplax serrata with different host specificities.</title>
        <authorList>
            <person name="Martinu J."/>
            <person name="Tarabai H."/>
            <person name="Stefka J."/>
            <person name="Hypsa V."/>
        </authorList>
    </citation>
    <scope>NUCLEOTIDE SEQUENCE [LARGE SCALE GENOMIC DNA]</scope>
    <source>
        <strain evidence="7">98ZLc_SE</strain>
    </source>
</reference>
<dbReference type="Gene3D" id="1.10.3570.10">
    <property type="entry name" value="Rhabdovirus nucleocapsid protein like domain"/>
    <property type="match status" value="1"/>
</dbReference>
<evidence type="ECO:0000256" key="2">
    <source>
        <dbReference type="ARBA" id="ARBA00004328"/>
    </source>
</evidence>
<keyword evidence="5" id="KW-0687">Ribonucleoprotein</keyword>
<dbReference type="Pfam" id="PF00945">
    <property type="entry name" value="Rhabdo_ncap"/>
    <property type="match status" value="2"/>
</dbReference>
<gene>
    <name evidence="7" type="ORF">RUM44_010154</name>
</gene>
<dbReference type="Proteomes" id="UP001359485">
    <property type="component" value="Unassembled WGS sequence"/>
</dbReference>
<evidence type="ECO:0000256" key="5">
    <source>
        <dbReference type="ARBA" id="ARBA00023274"/>
    </source>
</evidence>
<accession>A0ABR1AUQ3</accession>
<organism evidence="7 8">
    <name type="scientific">Polyplax serrata</name>
    <name type="common">Common mouse louse</name>
    <dbReference type="NCBI Taxonomy" id="468196"/>
    <lineage>
        <taxon>Eukaryota</taxon>
        <taxon>Metazoa</taxon>
        <taxon>Ecdysozoa</taxon>
        <taxon>Arthropoda</taxon>
        <taxon>Hexapoda</taxon>
        <taxon>Insecta</taxon>
        <taxon>Pterygota</taxon>
        <taxon>Neoptera</taxon>
        <taxon>Paraneoptera</taxon>
        <taxon>Psocodea</taxon>
        <taxon>Troctomorpha</taxon>
        <taxon>Phthiraptera</taxon>
        <taxon>Anoplura</taxon>
        <taxon>Polyplacidae</taxon>
        <taxon>Polyplax</taxon>
    </lineage>
</organism>
<comment type="caution">
    <text evidence="7">The sequence shown here is derived from an EMBL/GenBank/DDBJ whole genome shotgun (WGS) entry which is preliminary data.</text>
</comment>
<dbReference type="InterPro" id="IPR035961">
    <property type="entry name" value="Rhabdovirus_nucleoprotein-like"/>
</dbReference>
<keyword evidence="3" id="KW-0694">RNA-binding</keyword>
<evidence type="ECO:0000256" key="3">
    <source>
        <dbReference type="ARBA" id="ARBA00022884"/>
    </source>
</evidence>
<comment type="subcellular location">
    <subcellularLocation>
        <location evidence="1">Host cytoplasm</location>
    </subcellularLocation>
    <subcellularLocation>
        <location evidence="2">Virion</location>
    </subcellularLocation>
</comment>
<keyword evidence="4" id="KW-1035">Host cytoplasm</keyword>
<name>A0ABR1AUQ3_POLSC</name>
<evidence type="ECO:0000313" key="8">
    <source>
        <dbReference type="Proteomes" id="UP001359485"/>
    </source>
</evidence>
<evidence type="ECO:0000259" key="6">
    <source>
        <dbReference type="Pfam" id="PF00945"/>
    </source>
</evidence>
<keyword evidence="8" id="KW-1185">Reference proteome</keyword>